<keyword evidence="2" id="KW-1185">Reference proteome</keyword>
<dbReference type="AlphaFoldDB" id="A0A6J8C1S1"/>
<evidence type="ECO:0000313" key="2">
    <source>
        <dbReference type="Proteomes" id="UP000507470"/>
    </source>
</evidence>
<organism evidence="1 2">
    <name type="scientific">Mytilus coruscus</name>
    <name type="common">Sea mussel</name>
    <dbReference type="NCBI Taxonomy" id="42192"/>
    <lineage>
        <taxon>Eukaryota</taxon>
        <taxon>Metazoa</taxon>
        <taxon>Spiralia</taxon>
        <taxon>Lophotrochozoa</taxon>
        <taxon>Mollusca</taxon>
        <taxon>Bivalvia</taxon>
        <taxon>Autobranchia</taxon>
        <taxon>Pteriomorphia</taxon>
        <taxon>Mytilida</taxon>
        <taxon>Mytiloidea</taxon>
        <taxon>Mytilidae</taxon>
        <taxon>Mytilinae</taxon>
        <taxon>Mytilus</taxon>
    </lineage>
</organism>
<name>A0A6J8C1S1_MYTCO</name>
<accession>A0A6J8C1S1</accession>
<sequence length="181" mass="20801">MGQHLPNTGVLVVKEKGLELKVTKSCKKLLQHDFVKQYSEEVTEIAKHLKLRELFKTCDKHEHLYTFGFLKLCFNLPVRFHPNFVAILNGNVPNLPRLYDDVVEPLHTSEQLPSSFIVVHNFVTVPNGHLMLRVANIGDVNTWLCPRTSVGILLKANIENHYRGHVELYIEILYSRKCSLC</sequence>
<dbReference type="Proteomes" id="UP000507470">
    <property type="component" value="Unassembled WGS sequence"/>
</dbReference>
<dbReference type="EMBL" id="CACVKT020004319">
    <property type="protein sequence ID" value="CAC5389074.1"/>
    <property type="molecule type" value="Genomic_DNA"/>
</dbReference>
<gene>
    <name evidence="1" type="ORF">MCOR_24290</name>
</gene>
<protein>
    <submittedName>
        <fullName evidence="1">Uncharacterized protein</fullName>
    </submittedName>
</protein>
<reference evidence="1 2" key="1">
    <citation type="submission" date="2020-06" db="EMBL/GenBank/DDBJ databases">
        <authorList>
            <person name="Li R."/>
            <person name="Bekaert M."/>
        </authorList>
    </citation>
    <scope>NUCLEOTIDE SEQUENCE [LARGE SCALE GENOMIC DNA]</scope>
    <source>
        <strain evidence="2">wild</strain>
    </source>
</reference>
<dbReference type="OrthoDB" id="6144019at2759"/>
<evidence type="ECO:0000313" key="1">
    <source>
        <dbReference type="EMBL" id="CAC5389074.1"/>
    </source>
</evidence>
<proteinExistence type="predicted"/>